<dbReference type="EMBL" id="BAAADM010000008">
    <property type="protein sequence ID" value="GAA0430753.1"/>
    <property type="molecule type" value="Genomic_DNA"/>
</dbReference>
<gene>
    <name evidence="2" type="ORF">GCM10008983_03980</name>
</gene>
<dbReference type="PANTHER" id="PTHR36842">
    <property type="entry name" value="PROTEIN TOLB HOMOLOG"/>
    <property type="match status" value="1"/>
</dbReference>
<comment type="similarity">
    <text evidence="1">Belongs to the TolB family.</text>
</comment>
<reference evidence="3" key="1">
    <citation type="journal article" date="2019" name="Int. J. Syst. Evol. Microbiol.">
        <title>The Global Catalogue of Microorganisms (GCM) 10K type strain sequencing project: providing services to taxonomists for standard genome sequencing and annotation.</title>
        <authorList>
            <consortium name="The Broad Institute Genomics Platform"/>
            <consortium name="The Broad Institute Genome Sequencing Center for Infectious Disease"/>
            <person name="Wu L."/>
            <person name="Ma J."/>
        </authorList>
    </citation>
    <scope>NUCLEOTIDE SEQUENCE [LARGE SCALE GENOMIC DNA]</scope>
    <source>
        <strain evidence="3">JCM 12149</strain>
    </source>
</reference>
<evidence type="ECO:0000256" key="1">
    <source>
        <dbReference type="ARBA" id="ARBA00009820"/>
    </source>
</evidence>
<evidence type="ECO:0008006" key="4">
    <source>
        <dbReference type="Google" id="ProtNLM"/>
    </source>
</evidence>
<dbReference type="Gene3D" id="2.120.10.30">
    <property type="entry name" value="TolB, C-terminal domain"/>
    <property type="match status" value="1"/>
</dbReference>
<dbReference type="Pfam" id="PF07676">
    <property type="entry name" value="PD40"/>
    <property type="match status" value="3"/>
</dbReference>
<organism evidence="2 3">
    <name type="scientific">Lentibacillus halophilus</name>
    <dbReference type="NCBI Taxonomy" id="295065"/>
    <lineage>
        <taxon>Bacteria</taxon>
        <taxon>Bacillati</taxon>
        <taxon>Bacillota</taxon>
        <taxon>Bacilli</taxon>
        <taxon>Bacillales</taxon>
        <taxon>Bacillaceae</taxon>
        <taxon>Lentibacillus</taxon>
    </lineage>
</organism>
<proteinExistence type="inferred from homology"/>
<comment type="caution">
    <text evidence="2">The sequence shown here is derived from an EMBL/GenBank/DDBJ whole genome shotgun (WGS) entry which is preliminary data.</text>
</comment>
<dbReference type="RefSeq" id="WP_343750828.1">
    <property type="nucleotide sequence ID" value="NZ_BAAADM010000008.1"/>
</dbReference>
<keyword evidence="3" id="KW-1185">Reference proteome</keyword>
<dbReference type="InterPro" id="IPR011042">
    <property type="entry name" value="6-blade_b-propeller_TolB-like"/>
</dbReference>
<sequence>MSLKMKNISFIIGMLLLFFVLWGTGSLAEAPEGFTGFGQETDISPDDSELVFSYFHGDDSALYTVPVDGGKAELVKKPAEGKSYSNPTFSPDGDQIAFIEKWKTDERRYYQLRIFNRKRQTIEQRINADGYVTEAAFSPNGQSLYFLKADVFKSYSSITGARPHEFDIFRMDLTSGETEQLTDKKAYTMSSLEVTSDGKQLMYRTSQKSADQLVVRSIDSNHGKTIVPEGDFASDSRIISSPALSPDGKQMAFTSVATKDENGTFIYEAFKMDMETKQAKQMTSFYEHVTNPVFFHNQDKLIVTVDNNFAGGEPDNSYWQVSMDSEERHRVSIEMPKEKGQ</sequence>
<dbReference type="SUPFAM" id="SSF69304">
    <property type="entry name" value="Tricorn protease N-terminal domain"/>
    <property type="match status" value="1"/>
</dbReference>
<evidence type="ECO:0000313" key="3">
    <source>
        <dbReference type="Proteomes" id="UP001501459"/>
    </source>
</evidence>
<evidence type="ECO:0000313" key="2">
    <source>
        <dbReference type="EMBL" id="GAA0430753.1"/>
    </source>
</evidence>
<dbReference type="Proteomes" id="UP001501459">
    <property type="component" value="Unassembled WGS sequence"/>
</dbReference>
<dbReference type="Gene3D" id="2.120.10.60">
    <property type="entry name" value="Tricorn protease N-terminal domain"/>
    <property type="match status" value="1"/>
</dbReference>
<accession>A0ABP3IWQ5</accession>
<dbReference type="InterPro" id="IPR011659">
    <property type="entry name" value="WD40"/>
</dbReference>
<name>A0ABP3IWQ5_9BACI</name>
<dbReference type="PANTHER" id="PTHR36842:SF1">
    <property type="entry name" value="PROTEIN TOLB"/>
    <property type="match status" value="1"/>
</dbReference>
<protein>
    <recommendedName>
        <fullName evidence="4">TolB protein</fullName>
    </recommendedName>
</protein>